<proteinExistence type="predicted"/>
<reference evidence="1 2" key="1">
    <citation type="submission" date="2019-02" db="EMBL/GenBank/DDBJ databases">
        <title>Planctomycetal bacteria perform biofilm scaping via a novel small molecule.</title>
        <authorList>
            <person name="Jeske O."/>
            <person name="Boedeker C."/>
            <person name="Wiegand S."/>
            <person name="Breitling P."/>
            <person name="Kallscheuer N."/>
            <person name="Jogler M."/>
            <person name="Rohde M."/>
            <person name="Petersen J."/>
            <person name="Medema M.H."/>
            <person name="Surup F."/>
            <person name="Jogler C."/>
        </authorList>
    </citation>
    <scope>NUCLEOTIDE SEQUENCE [LARGE SCALE GENOMIC DNA]</scope>
    <source>
        <strain evidence="1 2">Mal15</strain>
    </source>
</reference>
<accession>A0A5B9MSD4</accession>
<dbReference type="AlphaFoldDB" id="A0A5B9MSD4"/>
<dbReference type="EMBL" id="CP036264">
    <property type="protein sequence ID" value="QEG02865.1"/>
    <property type="molecule type" value="Genomic_DNA"/>
</dbReference>
<evidence type="ECO:0000313" key="2">
    <source>
        <dbReference type="Proteomes" id="UP000321353"/>
    </source>
</evidence>
<name>A0A5B9MSD4_9BACT</name>
<organism evidence="1 2">
    <name type="scientific">Stieleria maiorica</name>
    <dbReference type="NCBI Taxonomy" id="2795974"/>
    <lineage>
        <taxon>Bacteria</taxon>
        <taxon>Pseudomonadati</taxon>
        <taxon>Planctomycetota</taxon>
        <taxon>Planctomycetia</taxon>
        <taxon>Pirellulales</taxon>
        <taxon>Pirellulaceae</taxon>
        <taxon>Stieleria</taxon>
    </lineage>
</organism>
<dbReference type="GO" id="GO:0004803">
    <property type="term" value="F:transposase activity"/>
    <property type="evidence" value="ECO:0007669"/>
    <property type="project" value="InterPro"/>
</dbReference>
<dbReference type="GO" id="GO:0006313">
    <property type="term" value="P:DNA transposition"/>
    <property type="evidence" value="ECO:0007669"/>
    <property type="project" value="InterPro"/>
</dbReference>
<protein>
    <recommendedName>
        <fullName evidence="3">Transposase IS200-like domain-containing protein</fullName>
    </recommendedName>
</protein>
<evidence type="ECO:0000313" key="1">
    <source>
        <dbReference type="EMBL" id="QEG02865.1"/>
    </source>
</evidence>
<dbReference type="Gene3D" id="3.30.70.1290">
    <property type="entry name" value="Transposase IS200-like"/>
    <property type="match status" value="1"/>
</dbReference>
<sequence length="195" mass="23350">MNKHKQRLKRLPPEYYRGLAWVHWTMTIEDRRTGWLDGRFLYKFREILTHAAFCDALACPIFCLMPDHIHLLCCGLTDKTDQRHAIQRLRKDTNECLKRIGFLFQRQAYDHVLKDHELERDAIESMVEYIARNPERKELVPVDAFATYAFTGCLIPGYPQMKLFQADSWDRIWRTIAFLKRTECFRLPDPKYQKP</sequence>
<keyword evidence="2" id="KW-1185">Reference proteome</keyword>
<dbReference type="SUPFAM" id="SSF143422">
    <property type="entry name" value="Transposase IS200-like"/>
    <property type="match status" value="1"/>
</dbReference>
<evidence type="ECO:0008006" key="3">
    <source>
        <dbReference type="Google" id="ProtNLM"/>
    </source>
</evidence>
<dbReference type="Proteomes" id="UP000321353">
    <property type="component" value="Chromosome"/>
</dbReference>
<dbReference type="GO" id="GO:0003677">
    <property type="term" value="F:DNA binding"/>
    <property type="evidence" value="ECO:0007669"/>
    <property type="project" value="InterPro"/>
</dbReference>
<gene>
    <name evidence="1" type="ORF">Mal15_69860</name>
</gene>
<dbReference type="InterPro" id="IPR036515">
    <property type="entry name" value="Transposase_17_sf"/>
</dbReference>
<dbReference type="KEGG" id="smam:Mal15_69860"/>
<dbReference type="RefSeq" id="WP_147871742.1">
    <property type="nucleotide sequence ID" value="NZ_CP036264.1"/>
</dbReference>